<feature type="compositionally biased region" description="Basic and acidic residues" evidence="3">
    <location>
        <begin position="236"/>
        <end position="257"/>
    </location>
</feature>
<dbReference type="PANTHER" id="PTHR30055:SF226">
    <property type="entry name" value="HTH-TYPE TRANSCRIPTIONAL REGULATOR PKSA"/>
    <property type="match status" value="1"/>
</dbReference>
<sequence length="257" mass="28651">MPEAASKTRREKVEEKERAILAATRAVFREKGPEDAKITAIAQAANLAEGTVYLYFKNKQALLMAAVSEFYAELTRDAEIAVQTAYETEVRLTALARLHFSRVLEEWPLIAEAMGPYLPSPEYRETEAYALNRRYVAVFDGVIRDGVLRGEIRADVSVSVMRDAFYGGLEHFARSARLRTMMPDTETEVGQFLTVFTAGIIDRPPAGALDGARVVRQLQGVIADIEDQLRSGRQGDGAKQDGGKRNEDRRTSRHRDG</sequence>
<evidence type="ECO:0000256" key="1">
    <source>
        <dbReference type="ARBA" id="ARBA00023125"/>
    </source>
</evidence>
<evidence type="ECO:0000256" key="3">
    <source>
        <dbReference type="SAM" id="MobiDB-lite"/>
    </source>
</evidence>
<dbReference type="PROSITE" id="PS50977">
    <property type="entry name" value="HTH_TETR_2"/>
    <property type="match status" value="1"/>
</dbReference>
<dbReference type="InterPro" id="IPR001647">
    <property type="entry name" value="HTH_TetR"/>
</dbReference>
<dbReference type="Pfam" id="PF00440">
    <property type="entry name" value="TetR_N"/>
    <property type="match status" value="1"/>
</dbReference>
<dbReference type="InterPro" id="IPR009057">
    <property type="entry name" value="Homeodomain-like_sf"/>
</dbReference>
<organism evidence="5 6">
    <name type="scientific">Ruegeria marisflavi</name>
    <dbReference type="NCBI Taxonomy" id="2984152"/>
    <lineage>
        <taxon>Bacteria</taxon>
        <taxon>Pseudomonadati</taxon>
        <taxon>Pseudomonadota</taxon>
        <taxon>Alphaproteobacteria</taxon>
        <taxon>Rhodobacterales</taxon>
        <taxon>Roseobacteraceae</taxon>
        <taxon>Ruegeria</taxon>
    </lineage>
</organism>
<dbReference type="SUPFAM" id="SSF46689">
    <property type="entry name" value="Homeodomain-like"/>
    <property type="match status" value="1"/>
</dbReference>
<evidence type="ECO:0000259" key="4">
    <source>
        <dbReference type="PROSITE" id="PS50977"/>
    </source>
</evidence>
<dbReference type="SUPFAM" id="SSF48498">
    <property type="entry name" value="Tetracyclin repressor-like, C-terminal domain"/>
    <property type="match status" value="1"/>
</dbReference>
<evidence type="ECO:0000313" key="6">
    <source>
        <dbReference type="Proteomes" id="UP001321014"/>
    </source>
</evidence>
<comment type="caution">
    <text evidence="5">The sequence shown here is derived from an EMBL/GenBank/DDBJ whole genome shotgun (WGS) entry which is preliminary data.</text>
</comment>
<dbReference type="InterPro" id="IPR036271">
    <property type="entry name" value="Tet_transcr_reg_TetR-rel_C_sf"/>
</dbReference>
<name>A0ABT2WWJ5_9RHOB</name>
<keyword evidence="1 2" id="KW-0238">DNA-binding</keyword>
<keyword evidence="6" id="KW-1185">Reference proteome</keyword>
<feature type="domain" description="HTH tetR-type" evidence="4">
    <location>
        <begin position="14"/>
        <end position="74"/>
    </location>
</feature>
<protein>
    <submittedName>
        <fullName evidence="5">TetR/AcrR family transcriptional regulator</fullName>
    </submittedName>
</protein>
<dbReference type="RefSeq" id="WP_263390152.1">
    <property type="nucleotide sequence ID" value="NZ_JAOVQN010000033.1"/>
</dbReference>
<accession>A0ABT2WWJ5</accession>
<evidence type="ECO:0000256" key="2">
    <source>
        <dbReference type="PROSITE-ProRule" id="PRU00335"/>
    </source>
</evidence>
<dbReference type="PANTHER" id="PTHR30055">
    <property type="entry name" value="HTH-TYPE TRANSCRIPTIONAL REGULATOR RUTR"/>
    <property type="match status" value="1"/>
</dbReference>
<feature type="region of interest" description="Disordered" evidence="3">
    <location>
        <begin position="228"/>
        <end position="257"/>
    </location>
</feature>
<dbReference type="Gene3D" id="1.10.357.10">
    <property type="entry name" value="Tetracycline Repressor, domain 2"/>
    <property type="match status" value="1"/>
</dbReference>
<dbReference type="EMBL" id="JAOVQN010000033">
    <property type="protein sequence ID" value="MCU9840276.1"/>
    <property type="molecule type" value="Genomic_DNA"/>
</dbReference>
<dbReference type="PRINTS" id="PR00455">
    <property type="entry name" value="HTHTETR"/>
</dbReference>
<feature type="DNA-binding region" description="H-T-H motif" evidence="2">
    <location>
        <begin position="37"/>
        <end position="56"/>
    </location>
</feature>
<dbReference type="Proteomes" id="UP001321014">
    <property type="component" value="Unassembled WGS sequence"/>
</dbReference>
<proteinExistence type="predicted"/>
<dbReference type="InterPro" id="IPR050109">
    <property type="entry name" value="HTH-type_TetR-like_transc_reg"/>
</dbReference>
<evidence type="ECO:0000313" key="5">
    <source>
        <dbReference type="EMBL" id="MCU9840276.1"/>
    </source>
</evidence>
<gene>
    <name evidence="5" type="ORF">OEZ49_21195</name>
</gene>
<reference evidence="5 6" key="1">
    <citation type="submission" date="2022-10" db="EMBL/GenBank/DDBJ databases">
        <title>Ruegeria sp. nov., isolated from ocean surface water.</title>
        <authorList>
            <person name="He W."/>
            <person name="Wang L."/>
            <person name="Zhang D.-F."/>
        </authorList>
    </citation>
    <scope>NUCLEOTIDE SEQUENCE [LARGE SCALE GENOMIC DNA]</scope>
    <source>
        <strain evidence="5 6">WL0004</strain>
    </source>
</reference>
<dbReference type="Gene3D" id="1.10.10.60">
    <property type="entry name" value="Homeodomain-like"/>
    <property type="match status" value="1"/>
</dbReference>